<proteinExistence type="predicted"/>
<keyword evidence="3" id="KW-1185">Reference proteome</keyword>
<feature type="chain" id="PRO_5002997113" evidence="1">
    <location>
        <begin position="36"/>
        <end position="170"/>
    </location>
</feature>
<keyword evidence="1" id="KW-0732">Signal</keyword>
<dbReference type="Proteomes" id="UP000003755">
    <property type="component" value="Unassembled WGS sequence"/>
</dbReference>
<sequence length="170" mass="19124">MKGGKQMRKRKNRQKIFCIGFAFCLWISGFTMVSADNASGMDKSYIKNFTCTNNIGNTKIELNVSADVWSDGPYAQINKIIGNDLNVTSDIPYIEFEDYNIDVWSAEGTYPTTRLFYTYNGTLKVKVTDATPTVVIEELEKEGFCGGEPVSGITEYIKNIDECGEIQLYQ</sequence>
<dbReference type="AlphaFoldDB" id="C9L9Y7"/>
<dbReference type="STRING" id="537007.BLAHAN_06227"/>
<organism evidence="2 3">
    <name type="scientific">Blautia hansenii DSM 20583</name>
    <dbReference type="NCBI Taxonomy" id="537007"/>
    <lineage>
        <taxon>Bacteria</taxon>
        <taxon>Bacillati</taxon>
        <taxon>Bacillota</taxon>
        <taxon>Clostridia</taxon>
        <taxon>Lachnospirales</taxon>
        <taxon>Lachnospiraceae</taxon>
        <taxon>Blautia</taxon>
    </lineage>
</organism>
<gene>
    <name evidence="2" type="ORF">BLAHAN_06227</name>
</gene>
<evidence type="ECO:0000313" key="2">
    <source>
        <dbReference type="EMBL" id="EEX21124.1"/>
    </source>
</evidence>
<evidence type="ECO:0000313" key="3">
    <source>
        <dbReference type="Proteomes" id="UP000003755"/>
    </source>
</evidence>
<evidence type="ECO:0000256" key="1">
    <source>
        <dbReference type="SAM" id="SignalP"/>
    </source>
</evidence>
<feature type="signal peptide" evidence="1">
    <location>
        <begin position="1"/>
        <end position="35"/>
    </location>
</feature>
<comment type="caution">
    <text evidence="2">The sequence shown here is derived from an EMBL/GenBank/DDBJ whole genome shotgun (WGS) entry which is preliminary data.</text>
</comment>
<dbReference type="EMBL" id="ABYU02000029">
    <property type="protein sequence ID" value="EEX21124.1"/>
    <property type="molecule type" value="Genomic_DNA"/>
</dbReference>
<reference evidence="2" key="1">
    <citation type="submission" date="2009-09" db="EMBL/GenBank/DDBJ databases">
        <authorList>
            <person name="Weinstock G."/>
            <person name="Sodergren E."/>
            <person name="Clifton S."/>
            <person name="Fulton L."/>
            <person name="Fulton B."/>
            <person name="Courtney L."/>
            <person name="Fronick C."/>
            <person name="Harrison M."/>
            <person name="Strong C."/>
            <person name="Farmer C."/>
            <person name="Delahaunty K."/>
            <person name="Markovic C."/>
            <person name="Hall O."/>
            <person name="Minx P."/>
            <person name="Tomlinson C."/>
            <person name="Mitreva M."/>
            <person name="Nelson J."/>
            <person name="Hou S."/>
            <person name="Wollam A."/>
            <person name="Pepin K.H."/>
            <person name="Johnson M."/>
            <person name="Bhonagiri V."/>
            <person name="Nash W.E."/>
            <person name="Warren W."/>
            <person name="Chinwalla A."/>
            <person name="Mardis E.R."/>
            <person name="Wilson R.K."/>
        </authorList>
    </citation>
    <scope>NUCLEOTIDE SEQUENCE [LARGE SCALE GENOMIC DNA]</scope>
    <source>
        <strain evidence="2">DSM 20583</strain>
    </source>
</reference>
<name>C9L9Y7_BLAHA</name>
<protein>
    <submittedName>
        <fullName evidence="2">Uncharacterized protein</fullName>
    </submittedName>
</protein>
<dbReference type="HOGENOM" id="CLU_1616896_0_0_9"/>
<accession>C9L9Y7</accession>